<dbReference type="Proteomes" id="UP001059380">
    <property type="component" value="Chromosome"/>
</dbReference>
<dbReference type="RefSeq" id="WP_260794236.1">
    <property type="nucleotide sequence ID" value="NZ_CP093313.1"/>
</dbReference>
<sequence>MALPARDSELIQIMDAAWADAARRAGSHLACRPGCTQCCHGAFAINALDAARLRAGMDELRAKDPAKAAMVTQRALAWIEQWRAAFPGDSETGTLGSSEADEEGFEEFANDAACPALDPATGRCDVYAWRPMTCRVFGPPVRQESGALACCELCFTSASDEETAACEMPVPHDLEMQIVNELGDDAETVVAYALVKPASASGR</sequence>
<dbReference type="Pfam" id="PF03692">
    <property type="entry name" value="CxxCxxCC"/>
    <property type="match status" value="1"/>
</dbReference>
<accession>A0A9J7BSJ3</accession>
<gene>
    <name evidence="1" type="ORF">MOP44_02055</name>
</gene>
<protein>
    <submittedName>
        <fullName evidence="1">YkgJ family cysteine cluster protein</fullName>
    </submittedName>
</protein>
<dbReference type="AlphaFoldDB" id="A0A9J7BSJ3"/>
<keyword evidence="2" id="KW-1185">Reference proteome</keyword>
<dbReference type="KEGG" id="orp:MOP44_02055"/>
<evidence type="ECO:0000313" key="1">
    <source>
        <dbReference type="EMBL" id="UWZ84730.1"/>
    </source>
</evidence>
<organism evidence="1 2">
    <name type="scientific">Occallatibacter riparius</name>
    <dbReference type="NCBI Taxonomy" id="1002689"/>
    <lineage>
        <taxon>Bacteria</taxon>
        <taxon>Pseudomonadati</taxon>
        <taxon>Acidobacteriota</taxon>
        <taxon>Terriglobia</taxon>
        <taxon>Terriglobales</taxon>
        <taxon>Acidobacteriaceae</taxon>
        <taxon>Occallatibacter</taxon>
    </lineage>
</organism>
<proteinExistence type="predicted"/>
<dbReference type="InterPro" id="IPR005358">
    <property type="entry name" value="Puta_zinc/iron-chelating_dom"/>
</dbReference>
<evidence type="ECO:0000313" key="2">
    <source>
        <dbReference type="Proteomes" id="UP001059380"/>
    </source>
</evidence>
<name>A0A9J7BSJ3_9BACT</name>
<dbReference type="EMBL" id="CP093313">
    <property type="protein sequence ID" value="UWZ84730.1"/>
    <property type="molecule type" value="Genomic_DNA"/>
</dbReference>
<reference evidence="1" key="1">
    <citation type="submission" date="2021-04" db="EMBL/GenBank/DDBJ databases">
        <title>Phylogenetic analysis of Acidobacteriaceae.</title>
        <authorList>
            <person name="Qiu L."/>
            <person name="Zhang Q."/>
        </authorList>
    </citation>
    <scope>NUCLEOTIDE SEQUENCE</scope>
    <source>
        <strain evidence="1">DSM 25168</strain>
    </source>
</reference>